<dbReference type="Proteomes" id="UP000075538">
    <property type="component" value="Unassembled WGS sequence"/>
</dbReference>
<sequence>MEQRQPLPLIQPKNRAISGACGANCGTRTFIVLHSPAVNLLKRRTKCSVVTFGVEFLVGILVEHYGKVKPGKGAAFAVLRSVGIRYDCMKV</sequence>
<name>A0A149VG54_9PROT</name>
<gene>
    <name evidence="1" type="ORF">AD953_03250</name>
</gene>
<dbReference type="AlphaFoldDB" id="A0A149VG54"/>
<dbReference type="EMBL" id="LHZZ01000368">
    <property type="protein sequence ID" value="KXV79165.1"/>
    <property type="molecule type" value="Genomic_DNA"/>
</dbReference>
<reference evidence="1 2" key="1">
    <citation type="submission" date="2015-06" db="EMBL/GenBank/DDBJ databases">
        <title>Improved classification and identification of acetic acid bacteria using matrix-assisted laser desorption/ionization time-of-flight mass spectrometry; Gluconobacter nephelii and Gluconobacter uchimurae are later heterotypic synonyms of Gluconobacter japonicus and Gluconobacter oxydans, respectively.</title>
        <authorList>
            <person name="Li L."/>
            <person name="Cleenwerck I."/>
            <person name="De Vuyst L."/>
            <person name="Vandamme P."/>
        </authorList>
    </citation>
    <scope>NUCLEOTIDE SEQUENCE [LARGE SCALE GENOMIC DNA]</scope>
    <source>
        <strain evidence="1 2">LMG 1604</strain>
    </source>
</reference>
<dbReference type="PATRIC" id="fig|178901.15.peg.1941"/>
<proteinExistence type="predicted"/>
<protein>
    <submittedName>
        <fullName evidence="1">Uncharacterized protein</fullName>
    </submittedName>
</protein>
<evidence type="ECO:0000313" key="2">
    <source>
        <dbReference type="Proteomes" id="UP000075538"/>
    </source>
</evidence>
<accession>A0A149VG54</accession>
<organism evidence="1 2">
    <name type="scientific">Acetobacter malorum</name>
    <dbReference type="NCBI Taxonomy" id="178901"/>
    <lineage>
        <taxon>Bacteria</taxon>
        <taxon>Pseudomonadati</taxon>
        <taxon>Pseudomonadota</taxon>
        <taxon>Alphaproteobacteria</taxon>
        <taxon>Acetobacterales</taxon>
        <taxon>Acetobacteraceae</taxon>
        <taxon>Acetobacter</taxon>
    </lineage>
</organism>
<evidence type="ECO:0000313" key="1">
    <source>
        <dbReference type="EMBL" id="KXV79165.1"/>
    </source>
</evidence>
<comment type="caution">
    <text evidence="1">The sequence shown here is derived from an EMBL/GenBank/DDBJ whole genome shotgun (WGS) entry which is preliminary data.</text>
</comment>